<proteinExistence type="predicted"/>
<dbReference type="Proteomes" id="UP000425817">
    <property type="component" value="Chromosome"/>
</dbReference>
<dbReference type="OrthoDB" id="8855557at2"/>
<keyword evidence="1" id="KW-0808">Transferase</keyword>
<evidence type="ECO:0000313" key="2">
    <source>
        <dbReference type="Proteomes" id="UP000425817"/>
    </source>
</evidence>
<dbReference type="EMBL" id="CP046622">
    <property type="protein sequence ID" value="QGW81962.1"/>
    <property type="molecule type" value="Genomic_DNA"/>
</dbReference>
<accession>A0A6I6H519</accession>
<dbReference type="GO" id="GO:0016740">
    <property type="term" value="F:transferase activity"/>
    <property type="evidence" value="ECO:0007669"/>
    <property type="project" value="UniProtKB-KW"/>
</dbReference>
<dbReference type="AlphaFoldDB" id="A0A6I6H519"/>
<gene>
    <name evidence="1" type="ORF">GOQ09_10330</name>
</gene>
<dbReference type="RefSeq" id="WP_157613345.1">
    <property type="nucleotide sequence ID" value="NZ_CP046622.1"/>
</dbReference>
<name>A0A6I6H519_VARPD</name>
<evidence type="ECO:0000313" key="1">
    <source>
        <dbReference type="EMBL" id="QGW81962.1"/>
    </source>
</evidence>
<protein>
    <submittedName>
        <fullName evidence="1">Aminoglycoside phosphotransferase</fullName>
    </submittedName>
</protein>
<reference evidence="1 2" key="1">
    <citation type="submission" date="2019-12" db="EMBL/GenBank/DDBJ databases">
        <title>Hybrid Genome Assemblies of two High G+C Isolates from Undergraduate Microbiology Courses.</title>
        <authorList>
            <person name="Ne Ville C.J."/>
            <person name="Enright D."/>
            <person name="Hernandez I."/>
            <person name="Dodsworth J."/>
            <person name="Orwin P.M."/>
        </authorList>
    </citation>
    <scope>NUCLEOTIDE SEQUENCE [LARGE SCALE GENOMIC DNA]</scope>
    <source>
        <strain evidence="1 2">CSUSB</strain>
    </source>
</reference>
<sequence>MPEDTNIPLPSAPESSRAAFQVLAERVGVLAPGAPLSDELMKFAEGVMQLAAEGKVPRKREGS</sequence>
<organism evidence="1 2">
    <name type="scientific">Variovorax paradoxus</name>
    <dbReference type="NCBI Taxonomy" id="34073"/>
    <lineage>
        <taxon>Bacteria</taxon>
        <taxon>Pseudomonadati</taxon>
        <taxon>Pseudomonadota</taxon>
        <taxon>Betaproteobacteria</taxon>
        <taxon>Burkholderiales</taxon>
        <taxon>Comamonadaceae</taxon>
        <taxon>Variovorax</taxon>
    </lineage>
</organism>